<gene>
    <name evidence="1" type="ORF">Tco_0803193</name>
</gene>
<name>A0ABQ5A0W7_9ASTR</name>
<sequence length="223" mass="25007">MLKELKKRIMEEQTAKENMSIEEMRQAAMGSEVQKKEQAYEEEKYSAARRSMLSIPFVDEDDYIPLGTIIARYSTSKAITPDLTIEEPDNSLNMGDEHLDTIPATESDEVIKSSVENLVPIPSEFEGISDDTSNVPTCDNNRVNVEIDFVESLINCDTSIVHSSKIDPILEEFAGELAHIAPIPPGIVEADFDPNDDTSSDVDNFEDIEYVILEEVNDDQEEK</sequence>
<protein>
    <submittedName>
        <fullName evidence="1">Uncharacterized protein</fullName>
    </submittedName>
</protein>
<dbReference type="Proteomes" id="UP001151760">
    <property type="component" value="Unassembled WGS sequence"/>
</dbReference>
<keyword evidence="2" id="KW-1185">Reference proteome</keyword>
<comment type="caution">
    <text evidence="1">The sequence shown here is derived from an EMBL/GenBank/DDBJ whole genome shotgun (WGS) entry which is preliminary data.</text>
</comment>
<evidence type="ECO:0000313" key="2">
    <source>
        <dbReference type="Proteomes" id="UP001151760"/>
    </source>
</evidence>
<accession>A0ABQ5A0W7</accession>
<evidence type="ECO:0000313" key="1">
    <source>
        <dbReference type="EMBL" id="GJS96225.1"/>
    </source>
</evidence>
<organism evidence="1 2">
    <name type="scientific">Tanacetum coccineum</name>
    <dbReference type="NCBI Taxonomy" id="301880"/>
    <lineage>
        <taxon>Eukaryota</taxon>
        <taxon>Viridiplantae</taxon>
        <taxon>Streptophyta</taxon>
        <taxon>Embryophyta</taxon>
        <taxon>Tracheophyta</taxon>
        <taxon>Spermatophyta</taxon>
        <taxon>Magnoliopsida</taxon>
        <taxon>eudicotyledons</taxon>
        <taxon>Gunneridae</taxon>
        <taxon>Pentapetalae</taxon>
        <taxon>asterids</taxon>
        <taxon>campanulids</taxon>
        <taxon>Asterales</taxon>
        <taxon>Asteraceae</taxon>
        <taxon>Asteroideae</taxon>
        <taxon>Anthemideae</taxon>
        <taxon>Anthemidinae</taxon>
        <taxon>Tanacetum</taxon>
    </lineage>
</organism>
<reference evidence="1" key="2">
    <citation type="submission" date="2022-01" db="EMBL/GenBank/DDBJ databases">
        <authorList>
            <person name="Yamashiro T."/>
            <person name="Shiraishi A."/>
            <person name="Satake H."/>
            <person name="Nakayama K."/>
        </authorList>
    </citation>
    <scope>NUCLEOTIDE SEQUENCE</scope>
</reference>
<reference evidence="1" key="1">
    <citation type="journal article" date="2022" name="Int. J. Mol. Sci.">
        <title>Draft Genome of Tanacetum Coccineum: Genomic Comparison of Closely Related Tanacetum-Family Plants.</title>
        <authorList>
            <person name="Yamashiro T."/>
            <person name="Shiraishi A."/>
            <person name="Nakayama K."/>
            <person name="Satake H."/>
        </authorList>
    </citation>
    <scope>NUCLEOTIDE SEQUENCE</scope>
</reference>
<dbReference type="EMBL" id="BQNB010011870">
    <property type="protein sequence ID" value="GJS96225.1"/>
    <property type="molecule type" value="Genomic_DNA"/>
</dbReference>
<proteinExistence type="predicted"/>